<keyword evidence="2" id="KW-0378">Hydrolase</keyword>
<accession>A0A1H4RZE9</accession>
<dbReference type="Proteomes" id="UP000198992">
    <property type="component" value="Unassembled WGS sequence"/>
</dbReference>
<dbReference type="SUPFAM" id="SSF53474">
    <property type="entry name" value="alpha/beta-Hydrolases"/>
    <property type="match status" value="1"/>
</dbReference>
<dbReference type="PANTHER" id="PTHR22946:SF0">
    <property type="entry name" value="DIENELACTONE HYDROLASE DOMAIN-CONTAINING PROTEIN"/>
    <property type="match status" value="1"/>
</dbReference>
<proteinExistence type="predicted"/>
<reference evidence="2 3" key="1">
    <citation type="submission" date="2016-10" db="EMBL/GenBank/DDBJ databases">
        <authorList>
            <person name="de Groot N.N."/>
        </authorList>
    </citation>
    <scope>NUCLEOTIDE SEQUENCE [LARGE SCALE GENOMIC DNA]</scope>
    <source>
        <strain evidence="2 3">MT12</strain>
    </source>
</reference>
<dbReference type="Gene3D" id="3.40.50.1820">
    <property type="entry name" value="alpha/beta hydrolase"/>
    <property type="match status" value="1"/>
</dbReference>
<organism evidence="2 3">
    <name type="scientific">Bradyrhizobium erythrophlei</name>
    <dbReference type="NCBI Taxonomy" id="1437360"/>
    <lineage>
        <taxon>Bacteria</taxon>
        <taxon>Pseudomonadati</taxon>
        <taxon>Pseudomonadota</taxon>
        <taxon>Alphaproteobacteria</taxon>
        <taxon>Hyphomicrobiales</taxon>
        <taxon>Nitrobacteraceae</taxon>
        <taxon>Bradyrhizobium</taxon>
    </lineage>
</organism>
<protein>
    <submittedName>
        <fullName evidence="2">Dienelactone hydrolase</fullName>
    </submittedName>
</protein>
<evidence type="ECO:0000259" key="1">
    <source>
        <dbReference type="Pfam" id="PF01738"/>
    </source>
</evidence>
<dbReference type="OrthoDB" id="9787933at2"/>
<dbReference type="InterPro" id="IPR029058">
    <property type="entry name" value="AB_hydrolase_fold"/>
</dbReference>
<feature type="domain" description="Dienelactone hydrolase" evidence="1">
    <location>
        <begin position="16"/>
        <end position="236"/>
    </location>
</feature>
<dbReference type="InterPro" id="IPR050261">
    <property type="entry name" value="FrsA_esterase"/>
</dbReference>
<name>A0A1H4RZE9_9BRAD</name>
<evidence type="ECO:0000313" key="3">
    <source>
        <dbReference type="Proteomes" id="UP000198992"/>
    </source>
</evidence>
<dbReference type="Pfam" id="PF01738">
    <property type="entry name" value="DLH"/>
    <property type="match status" value="1"/>
</dbReference>
<dbReference type="PANTHER" id="PTHR22946">
    <property type="entry name" value="DIENELACTONE HYDROLASE DOMAIN-CONTAINING PROTEIN-RELATED"/>
    <property type="match status" value="1"/>
</dbReference>
<dbReference type="RefSeq" id="WP_092115088.1">
    <property type="nucleotide sequence ID" value="NZ_FNTH01000001.1"/>
</dbReference>
<dbReference type="InterPro" id="IPR002925">
    <property type="entry name" value="Dienelactn_hydro"/>
</dbReference>
<evidence type="ECO:0000313" key="2">
    <source>
        <dbReference type="EMBL" id="SEC37188.1"/>
    </source>
</evidence>
<dbReference type="GO" id="GO:0016787">
    <property type="term" value="F:hydrolase activity"/>
    <property type="evidence" value="ECO:0007669"/>
    <property type="project" value="UniProtKB-KW"/>
</dbReference>
<gene>
    <name evidence="2" type="ORF">SAMN05444164_1676</name>
</gene>
<dbReference type="AlphaFoldDB" id="A0A1H4RZE9"/>
<dbReference type="EMBL" id="FNTH01000001">
    <property type="protein sequence ID" value="SEC37188.1"/>
    <property type="molecule type" value="Genomic_DNA"/>
</dbReference>
<sequence length="238" mass="25321">MHTGDIDYAAGDANLRGYLAFKDRGVKRPGVLVFHEGLGLGDFTMERARRLAERGYVALAADMFGERRQAADLQQAMTLIGGLRTNPAALRARARAALATFTAMPEVDATRCAAIGFCFGGTVVLELARDGADLKAVVSFHGVLSTTQPAAAGAVRASVLVLTGADDPLAPSDQVAAFENEMRAGKVADWQVIRYGNTLHGFTNPSADGSIMKSALYDARADRRSWAAMQGLFDEVLV</sequence>